<evidence type="ECO:0000256" key="7">
    <source>
        <dbReference type="ARBA" id="ARBA00022801"/>
    </source>
</evidence>
<organism evidence="10 11">
    <name type="scientific">Mycobacterium pinniadriaticum</name>
    <dbReference type="NCBI Taxonomy" id="2994102"/>
    <lineage>
        <taxon>Bacteria</taxon>
        <taxon>Bacillati</taxon>
        <taxon>Actinomycetota</taxon>
        <taxon>Actinomycetes</taxon>
        <taxon>Mycobacteriales</taxon>
        <taxon>Mycobacteriaceae</taxon>
        <taxon>Mycobacterium</taxon>
    </lineage>
</organism>
<evidence type="ECO:0000256" key="2">
    <source>
        <dbReference type="ARBA" id="ARBA00004968"/>
    </source>
</evidence>
<dbReference type="EC" id="3.5.2.5" evidence="5"/>
<comment type="similarity">
    <text evidence="3">Belongs to the metallo-dependent hydrolases superfamily. Allantoinase family.</text>
</comment>
<keyword evidence="11" id="KW-1185">Reference proteome</keyword>
<dbReference type="RefSeq" id="WP_265995535.1">
    <property type="nucleotide sequence ID" value="NZ_JAPJDN010000003.1"/>
</dbReference>
<comment type="caution">
    <text evidence="10">The sequence shown here is derived from an EMBL/GenBank/DDBJ whole genome shotgun (WGS) entry which is preliminary data.</text>
</comment>
<dbReference type="PANTHER" id="PTHR43668">
    <property type="entry name" value="ALLANTOINASE"/>
    <property type="match status" value="1"/>
</dbReference>
<comment type="pathway">
    <text evidence="2">Nitrogen metabolism; (S)-allantoin degradation; allantoate from (S)-allantoin: step 1/1.</text>
</comment>
<dbReference type="InterPro" id="IPR050138">
    <property type="entry name" value="DHOase/Allantoinase_Hydrolase"/>
</dbReference>
<protein>
    <recommendedName>
        <fullName evidence="5">allantoinase</fullName>
        <ecNumber evidence="5">3.5.2.5</ecNumber>
    </recommendedName>
</protein>
<keyword evidence="7 10" id="KW-0378">Hydrolase</keyword>
<dbReference type="GO" id="GO:0004038">
    <property type="term" value="F:allantoinase activity"/>
    <property type="evidence" value="ECO:0007669"/>
    <property type="project" value="UniProtKB-EC"/>
</dbReference>
<evidence type="ECO:0000313" key="10">
    <source>
        <dbReference type="EMBL" id="MCX2936132.1"/>
    </source>
</evidence>
<dbReference type="InterPro" id="IPR011059">
    <property type="entry name" value="Metal-dep_hydrolase_composite"/>
</dbReference>
<dbReference type="InterPro" id="IPR017593">
    <property type="entry name" value="Allantoinase"/>
</dbReference>
<dbReference type="SUPFAM" id="SSF51556">
    <property type="entry name" value="Metallo-dependent hydrolases"/>
    <property type="match status" value="1"/>
</dbReference>
<proteinExistence type="inferred from homology"/>
<evidence type="ECO:0000256" key="4">
    <source>
        <dbReference type="ARBA" id="ARBA00011881"/>
    </source>
</evidence>
<dbReference type="PANTHER" id="PTHR43668:SF2">
    <property type="entry name" value="ALLANTOINASE"/>
    <property type="match status" value="1"/>
</dbReference>
<evidence type="ECO:0000256" key="6">
    <source>
        <dbReference type="ARBA" id="ARBA00022723"/>
    </source>
</evidence>
<sequence>MSPPSVEHVIRAPRAVIDGAVRPAAIGMADGLIRVVRDIDAVVDSAGQTVLEPDVVLLPGLVDTHVHINDPGTDWEGFASATGAALAGGITTVVDMPLDSDPVTTTAAALDVKRAAATGVCRVDTGFWGGIVPGNLGSIGELAAAGVLGFKCFLSESGNPDFPPLDPAEFGRAMSVVAELDSVLLVHAESSRVLAGCPQPTGRDYQGFLRSRPDAAEQDAVRIVLDAIADTGAKAHIVHVSSAAVLPMIAEAKRAGLPVTAETCPHYLTFAAETIPDGATAFAACPPIRGADNRAQLWEALADGTVDMVVSDHSPCAPRHKDLVGGDFGWAFGGISSLQIALPALWTRAARAGFGLADVCRWMAQAPAELAGLSDRGVIATGRRADFCVFDPDTAWVVHGADLRHRHPITPYEDVVLTGVVRQMWRRGRVVDDDSRGELLCAEVREPA</sequence>
<dbReference type="Gene3D" id="3.20.20.140">
    <property type="entry name" value="Metal-dependent hydrolases"/>
    <property type="match status" value="1"/>
</dbReference>
<evidence type="ECO:0000256" key="5">
    <source>
        <dbReference type="ARBA" id="ARBA00012863"/>
    </source>
</evidence>
<reference evidence="10 11" key="1">
    <citation type="submission" date="2022-11" db="EMBL/GenBank/DDBJ databases">
        <title>Mycobacterium sp. nov.</title>
        <authorList>
            <person name="Papic B."/>
            <person name="Spicic S."/>
            <person name="Duvnjak S."/>
        </authorList>
    </citation>
    <scope>NUCLEOTIDE SEQUENCE [LARGE SCALE GENOMIC DNA]</scope>
    <source>
        <strain evidence="10 11">CVI_P4</strain>
    </source>
</reference>
<gene>
    <name evidence="10" type="primary">allB</name>
    <name evidence="10" type="ORF">ORI27_05445</name>
</gene>
<accession>A0ABT3S9T0</accession>
<dbReference type="EMBL" id="JAPJDO010000003">
    <property type="protein sequence ID" value="MCX2936132.1"/>
    <property type="molecule type" value="Genomic_DNA"/>
</dbReference>
<dbReference type="SUPFAM" id="SSF51338">
    <property type="entry name" value="Composite domain of metallo-dependent hydrolases"/>
    <property type="match status" value="1"/>
</dbReference>
<keyword evidence="8" id="KW-0862">Zinc</keyword>
<comment type="subunit">
    <text evidence="4">Homotetramer.</text>
</comment>
<evidence type="ECO:0000256" key="8">
    <source>
        <dbReference type="ARBA" id="ARBA00022833"/>
    </source>
</evidence>
<dbReference type="NCBIfam" id="TIGR03178">
    <property type="entry name" value="allantoinase"/>
    <property type="match status" value="1"/>
</dbReference>
<dbReference type="Pfam" id="PF01979">
    <property type="entry name" value="Amidohydro_1"/>
    <property type="match status" value="1"/>
</dbReference>
<evidence type="ECO:0000313" key="11">
    <source>
        <dbReference type="Proteomes" id="UP001300745"/>
    </source>
</evidence>
<evidence type="ECO:0000259" key="9">
    <source>
        <dbReference type="Pfam" id="PF01979"/>
    </source>
</evidence>
<dbReference type="InterPro" id="IPR032466">
    <property type="entry name" value="Metal_Hydrolase"/>
</dbReference>
<evidence type="ECO:0000256" key="1">
    <source>
        <dbReference type="ARBA" id="ARBA00001947"/>
    </source>
</evidence>
<dbReference type="Proteomes" id="UP001300745">
    <property type="component" value="Unassembled WGS sequence"/>
</dbReference>
<feature type="domain" description="Amidohydrolase-related" evidence="9">
    <location>
        <begin position="56"/>
        <end position="431"/>
    </location>
</feature>
<name>A0ABT3S9T0_9MYCO</name>
<keyword evidence="6" id="KW-0479">Metal-binding</keyword>
<evidence type="ECO:0000256" key="3">
    <source>
        <dbReference type="ARBA" id="ARBA00010368"/>
    </source>
</evidence>
<comment type="cofactor">
    <cofactor evidence="1">
        <name>Zn(2+)</name>
        <dbReference type="ChEBI" id="CHEBI:29105"/>
    </cofactor>
</comment>
<dbReference type="InterPro" id="IPR006680">
    <property type="entry name" value="Amidohydro-rel"/>
</dbReference>